<dbReference type="Pfam" id="PF13715">
    <property type="entry name" value="CarbopepD_reg_2"/>
    <property type="match status" value="1"/>
</dbReference>
<name>A0A0P0CWS8_9BACT</name>
<dbReference type="InterPro" id="IPR008969">
    <property type="entry name" value="CarboxyPept-like_regulatory"/>
</dbReference>
<dbReference type="STRING" id="512763.DC20_07415"/>
<evidence type="ECO:0000313" key="2">
    <source>
        <dbReference type="Proteomes" id="UP000061382"/>
    </source>
</evidence>
<keyword evidence="2" id="KW-1185">Reference proteome</keyword>
<proteinExistence type="predicted"/>
<reference evidence="1 2" key="1">
    <citation type="submission" date="2015-08" db="EMBL/GenBank/DDBJ databases">
        <title>Complete genome sequence of Rufibacter tibetensis strain 1351t, a radiation-resistant bacterium from tibet plateau.</title>
        <authorList>
            <person name="Dai J."/>
        </authorList>
    </citation>
    <scope>NUCLEOTIDE SEQUENCE [LARGE SCALE GENOMIC DNA]</scope>
    <source>
        <strain evidence="1 2">1351</strain>
    </source>
</reference>
<dbReference type="AlphaFoldDB" id="A0A0P0CWS8"/>
<dbReference type="OrthoDB" id="914976at2"/>
<dbReference type="Proteomes" id="UP000061382">
    <property type="component" value="Chromosome"/>
</dbReference>
<gene>
    <name evidence="1" type="ORF">DC20_07415</name>
</gene>
<dbReference type="SUPFAM" id="SSF49464">
    <property type="entry name" value="Carboxypeptidase regulatory domain-like"/>
    <property type="match status" value="1"/>
</dbReference>
<organism evidence="1 2">
    <name type="scientific">Rufibacter tibetensis</name>
    <dbReference type="NCBI Taxonomy" id="512763"/>
    <lineage>
        <taxon>Bacteria</taxon>
        <taxon>Pseudomonadati</taxon>
        <taxon>Bacteroidota</taxon>
        <taxon>Cytophagia</taxon>
        <taxon>Cytophagales</taxon>
        <taxon>Hymenobacteraceae</taxon>
        <taxon>Rufibacter</taxon>
    </lineage>
</organism>
<dbReference type="Gene3D" id="2.60.40.1120">
    <property type="entry name" value="Carboxypeptidase-like, regulatory domain"/>
    <property type="match status" value="1"/>
</dbReference>
<evidence type="ECO:0008006" key="3">
    <source>
        <dbReference type="Google" id="ProtNLM"/>
    </source>
</evidence>
<dbReference type="RefSeq" id="WP_062543245.1">
    <property type="nucleotide sequence ID" value="NZ_CP012643.1"/>
</dbReference>
<dbReference type="KEGG" id="rti:DC20_07415"/>
<accession>A0A0P0CWS8</accession>
<dbReference type="PATRIC" id="fig|512763.3.peg.1634"/>
<protein>
    <recommendedName>
        <fullName evidence="3">Carboxypeptidase-like regulatory domain-containing protein</fullName>
    </recommendedName>
</protein>
<sequence>MKPAILLLFVFLVSVDVGFGQVKGVVTDKATGKPVPFANIWVEDENLGTTSSEKGEFSFNQVNLSGKTLVISCLGYERTRVAISEGMLQVSLIPTAVALDVVTVKKSTKRRKFVINKLDENTEYSFGSNGTPWIVAQYIPYKPGYAATPFLDEISLVALSNIKNATFKLHLLRVGENGAPGKDLVSVPLIGVAQKGIKTVKIDVSQHDLQIPEQGLFVAFEWLILKQNRYEAVNPETGAKEVPARISYEPSIRSYGPDNRSPNGWIYHQGKWVSTNQREGDAITSATPHFQVTLSN</sequence>
<evidence type="ECO:0000313" key="1">
    <source>
        <dbReference type="EMBL" id="ALI98834.1"/>
    </source>
</evidence>
<dbReference type="EMBL" id="CP012643">
    <property type="protein sequence ID" value="ALI98834.1"/>
    <property type="molecule type" value="Genomic_DNA"/>
</dbReference>